<accession>A0A941GNH9</accession>
<sequence>MTYLNKIRDLTQSIPRNIVDFSQPRDRTSPPTQASSNFITNKEQGDWAEDLIFRAINETSSHYVAVKYGKSDDLIAGDKGFDEFYNKFQDELDTIGKRPDLLVFRKENFDTKLGYNISKVEHSIIDNYVKKAVAGLEIR</sequence>
<dbReference type="Pfam" id="PF09545">
    <property type="entry name" value="RE_AccI"/>
    <property type="match status" value="1"/>
</dbReference>
<dbReference type="EC" id="3.1.21.-" evidence="1"/>
<comment type="caution">
    <text evidence="1">The sequence shown here is derived from an EMBL/GenBank/DDBJ whole genome shotgun (WGS) entry which is preliminary data.</text>
</comment>
<dbReference type="InterPro" id="IPR019054">
    <property type="entry name" value="Restrct_endonuc_II_AccI"/>
</dbReference>
<keyword evidence="1" id="KW-0378">Hydrolase</keyword>
<gene>
    <name evidence="1" type="ORF">DSM107014_03465</name>
</gene>
<reference evidence="1" key="1">
    <citation type="submission" date="2021-02" db="EMBL/GenBank/DDBJ databases">
        <title>Metagenome analyses of Stigonema ocellatum DSM 106950, Chlorogloea purpurea SAG 13.99 and Gomphosphaeria aponina DSM 107014.</title>
        <authorList>
            <person name="Marter P."/>
            <person name="Huang S."/>
        </authorList>
    </citation>
    <scope>NUCLEOTIDE SEQUENCE</scope>
    <source>
        <strain evidence="1">JP213</strain>
    </source>
</reference>
<evidence type="ECO:0000313" key="1">
    <source>
        <dbReference type="EMBL" id="MBR8826957.1"/>
    </source>
</evidence>
<proteinExistence type="predicted"/>
<dbReference type="GO" id="GO:0004519">
    <property type="term" value="F:endonuclease activity"/>
    <property type="evidence" value="ECO:0007669"/>
    <property type="project" value="UniProtKB-KW"/>
</dbReference>
<dbReference type="EMBL" id="JADQBC010000016">
    <property type="protein sequence ID" value="MBR8826957.1"/>
    <property type="molecule type" value="Genomic_DNA"/>
</dbReference>
<dbReference type="AlphaFoldDB" id="A0A941GNH9"/>
<protein>
    <submittedName>
        <fullName evidence="1">AccI family restriction endonuclease</fullName>
        <ecNumber evidence="1">3.1.21.-</ecNumber>
    </submittedName>
</protein>
<keyword evidence="1" id="KW-0255">Endonuclease</keyword>
<keyword evidence="1" id="KW-0540">Nuclease</keyword>
<name>A0A941GNH9_9CHRO</name>
<organism evidence="1 2">
    <name type="scientific">Gomphosphaeria aponina SAG 52.96 = DSM 107014</name>
    <dbReference type="NCBI Taxonomy" id="1521640"/>
    <lineage>
        <taxon>Bacteria</taxon>
        <taxon>Bacillati</taxon>
        <taxon>Cyanobacteriota</taxon>
        <taxon>Cyanophyceae</taxon>
        <taxon>Oscillatoriophycideae</taxon>
        <taxon>Chroococcales</taxon>
        <taxon>Gomphosphaeriaceae</taxon>
        <taxon>Gomphosphaeria</taxon>
    </lineage>
</organism>
<dbReference type="Proteomes" id="UP000767446">
    <property type="component" value="Unassembled WGS sequence"/>
</dbReference>
<evidence type="ECO:0000313" key="2">
    <source>
        <dbReference type="Proteomes" id="UP000767446"/>
    </source>
</evidence>
<dbReference type="GO" id="GO:0016787">
    <property type="term" value="F:hydrolase activity"/>
    <property type="evidence" value="ECO:0007669"/>
    <property type="project" value="UniProtKB-KW"/>
</dbReference>